<organism evidence="2 3">
    <name type="scientific">Necator americanus</name>
    <name type="common">Human hookworm</name>
    <dbReference type="NCBI Taxonomy" id="51031"/>
    <lineage>
        <taxon>Eukaryota</taxon>
        <taxon>Metazoa</taxon>
        <taxon>Ecdysozoa</taxon>
        <taxon>Nematoda</taxon>
        <taxon>Chromadorea</taxon>
        <taxon>Rhabditida</taxon>
        <taxon>Rhabditina</taxon>
        <taxon>Rhabditomorpha</taxon>
        <taxon>Strongyloidea</taxon>
        <taxon>Ancylostomatidae</taxon>
        <taxon>Bunostominae</taxon>
        <taxon>Necator</taxon>
    </lineage>
</organism>
<proteinExistence type="predicted"/>
<evidence type="ECO:0000256" key="1">
    <source>
        <dbReference type="SAM" id="MobiDB-lite"/>
    </source>
</evidence>
<evidence type="ECO:0000313" key="2">
    <source>
        <dbReference type="EMBL" id="KAK6737558.1"/>
    </source>
</evidence>
<dbReference type="SUPFAM" id="SSF56112">
    <property type="entry name" value="Protein kinase-like (PK-like)"/>
    <property type="match status" value="1"/>
</dbReference>
<comment type="caution">
    <text evidence="2">The sequence shown here is derived from an EMBL/GenBank/DDBJ whole genome shotgun (WGS) entry which is preliminary data.</text>
</comment>
<feature type="region of interest" description="Disordered" evidence="1">
    <location>
        <begin position="358"/>
        <end position="385"/>
    </location>
</feature>
<sequence>MADVDVEEKEPFEMTQDQDAISISSVSSSEEDNQELEEKELPFEIINGIPMYQKNHVLDRRCQIYERIGWDDRVGATYLATAPDGKELVLRVGNEHILIPQLEASFLCKVEQQNLWRMFSQVHSIWKEENFYFLALYFRTGPLLSQCFAHCGSKFSHGTAGRLALDILKIIRAVHNLGYLIRAINPEMFHFDACSRHLFLADLSTIRKDTSKGGTQKHELIMPHWCGGLLFAPMTYHDEDPISCRDELEAWFYLFLYLTKGSLPWEKDRYDDVKWTKIQTINNGELFQGLPSQYHELLDVITHKSSADPVSDYEYKKLELITTEIYRDIGGVQSDDDNMDFERDPTEDEIPRFIVEKKPVNAENYEDATQSSCSEEENTAGECEN</sequence>
<feature type="region of interest" description="Disordered" evidence="1">
    <location>
        <begin position="333"/>
        <end position="352"/>
    </location>
</feature>
<keyword evidence="3" id="KW-1185">Reference proteome</keyword>
<evidence type="ECO:0008006" key="4">
    <source>
        <dbReference type="Google" id="ProtNLM"/>
    </source>
</evidence>
<feature type="compositionally biased region" description="Acidic residues" evidence="1">
    <location>
        <begin position="1"/>
        <end position="10"/>
    </location>
</feature>
<accession>A0ABR1CIQ2</accession>
<evidence type="ECO:0000313" key="3">
    <source>
        <dbReference type="Proteomes" id="UP001303046"/>
    </source>
</evidence>
<protein>
    <recommendedName>
        <fullName evidence="4">Protein kinase domain-containing protein</fullName>
    </recommendedName>
</protein>
<feature type="compositionally biased region" description="Acidic residues" evidence="1">
    <location>
        <begin position="374"/>
        <end position="385"/>
    </location>
</feature>
<reference evidence="2 3" key="1">
    <citation type="submission" date="2023-08" db="EMBL/GenBank/DDBJ databases">
        <title>A Necator americanus chromosomal reference genome.</title>
        <authorList>
            <person name="Ilik V."/>
            <person name="Petrzelkova K.J."/>
            <person name="Pardy F."/>
            <person name="Fuh T."/>
            <person name="Niatou-Singa F.S."/>
            <person name="Gouil Q."/>
            <person name="Baker L."/>
            <person name="Ritchie M.E."/>
            <person name="Jex A.R."/>
            <person name="Gazzola D."/>
            <person name="Li H."/>
            <person name="Toshio Fujiwara R."/>
            <person name="Zhan B."/>
            <person name="Aroian R.V."/>
            <person name="Pafco B."/>
            <person name="Schwarz E.M."/>
        </authorList>
    </citation>
    <scope>NUCLEOTIDE SEQUENCE [LARGE SCALE GENOMIC DNA]</scope>
    <source>
        <strain evidence="2 3">Aroian</strain>
        <tissue evidence="2">Whole animal</tissue>
    </source>
</reference>
<dbReference type="InterPro" id="IPR050235">
    <property type="entry name" value="CK1_Ser-Thr_kinase"/>
</dbReference>
<dbReference type="InterPro" id="IPR011009">
    <property type="entry name" value="Kinase-like_dom_sf"/>
</dbReference>
<dbReference type="PANTHER" id="PTHR11909">
    <property type="entry name" value="CASEIN KINASE-RELATED"/>
    <property type="match status" value="1"/>
</dbReference>
<dbReference type="EMBL" id="JAVFWL010000002">
    <property type="protein sequence ID" value="KAK6737558.1"/>
    <property type="molecule type" value="Genomic_DNA"/>
</dbReference>
<dbReference type="Gene3D" id="1.10.510.10">
    <property type="entry name" value="Transferase(Phosphotransferase) domain 1"/>
    <property type="match status" value="1"/>
</dbReference>
<feature type="region of interest" description="Disordered" evidence="1">
    <location>
        <begin position="1"/>
        <end position="34"/>
    </location>
</feature>
<dbReference type="Proteomes" id="UP001303046">
    <property type="component" value="Unassembled WGS sequence"/>
</dbReference>
<gene>
    <name evidence="2" type="primary">Necator_chrII.g7748</name>
    <name evidence="2" type="ORF">RB195_019954</name>
</gene>
<feature type="compositionally biased region" description="Basic and acidic residues" evidence="1">
    <location>
        <begin position="340"/>
        <end position="352"/>
    </location>
</feature>
<name>A0ABR1CIQ2_NECAM</name>